<feature type="transmembrane region" description="Helical" evidence="2">
    <location>
        <begin position="7"/>
        <end position="26"/>
    </location>
</feature>
<evidence type="ECO:0000313" key="4">
    <source>
        <dbReference type="Proteomes" id="UP000264006"/>
    </source>
</evidence>
<evidence type="ECO:0000256" key="1">
    <source>
        <dbReference type="SAM" id="MobiDB-lite"/>
    </source>
</evidence>
<keyword evidence="2" id="KW-0472">Membrane</keyword>
<protein>
    <recommendedName>
        <fullName evidence="5">TIGR02611 family protein</fullName>
    </recommendedName>
</protein>
<evidence type="ECO:0000256" key="2">
    <source>
        <dbReference type="SAM" id="Phobius"/>
    </source>
</evidence>
<evidence type="ECO:0000313" key="3">
    <source>
        <dbReference type="EMBL" id="AXV06567.1"/>
    </source>
</evidence>
<proteinExistence type="predicted"/>
<dbReference type="Proteomes" id="UP000264006">
    <property type="component" value="Chromosome"/>
</dbReference>
<keyword evidence="2" id="KW-1133">Transmembrane helix</keyword>
<sequence>MQLAARRLVVTIIGGAVLTAGLVMIVTPGPGLLGIVAGLAILATEYTWAKRAHRWSRERWRSTVESTKHKVATHRAERAARHPDGED</sequence>
<dbReference type="EMBL" id="CP031165">
    <property type="protein sequence ID" value="AXV06567.1"/>
    <property type="molecule type" value="Genomic_DNA"/>
</dbReference>
<feature type="region of interest" description="Disordered" evidence="1">
    <location>
        <begin position="63"/>
        <end position="87"/>
    </location>
</feature>
<accession>A0A346XWH0</accession>
<dbReference type="KEGG" id="euz:DVS28_a1882"/>
<feature type="transmembrane region" description="Helical" evidence="2">
    <location>
        <begin position="32"/>
        <end position="49"/>
    </location>
</feature>
<gene>
    <name evidence="3" type="ORF">DVS28_a1882</name>
</gene>
<evidence type="ECO:0008006" key="5">
    <source>
        <dbReference type="Google" id="ProtNLM"/>
    </source>
</evidence>
<keyword evidence="4" id="KW-1185">Reference proteome</keyword>
<dbReference type="InterPro" id="IPR019099">
    <property type="entry name" value="Uncharacterised_PGPGW_TM"/>
</dbReference>
<organism evidence="3 4">
    <name type="scientific">Euzebya pacifica</name>
    <dbReference type="NCBI Taxonomy" id="1608957"/>
    <lineage>
        <taxon>Bacteria</taxon>
        <taxon>Bacillati</taxon>
        <taxon>Actinomycetota</taxon>
        <taxon>Nitriliruptoria</taxon>
        <taxon>Euzebyales</taxon>
    </lineage>
</organism>
<keyword evidence="2" id="KW-0812">Transmembrane</keyword>
<name>A0A346XWH0_9ACTN</name>
<dbReference type="OrthoDB" id="10005462at2"/>
<dbReference type="AlphaFoldDB" id="A0A346XWH0"/>
<dbReference type="Pfam" id="PF09656">
    <property type="entry name" value="PGPGW"/>
    <property type="match status" value="1"/>
</dbReference>
<reference evidence="3 4" key="1">
    <citation type="submission" date="2018-09" db="EMBL/GenBank/DDBJ databases">
        <title>Complete genome sequence of Euzebya sp. DY32-46 isolated from seawater of Pacific Ocean.</title>
        <authorList>
            <person name="Xu L."/>
            <person name="Wu Y.-H."/>
            <person name="Xu X.-W."/>
        </authorList>
    </citation>
    <scope>NUCLEOTIDE SEQUENCE [LARGE SCALE GENOMIC DNA]</scope>
    <source>
        <strain evidence="3 4">DY32-46</strain>
    </source>
</reference>